<keyword evidence="16" id="KW-1185">Reference proteome</keyword>
<evidence type="ECO:0000256" key="12">
    <source>
        <dbReference type="ARBA" id="ARBA00032932"/>
    </source>
</evidence>
<feature type="transmembrane region" description="Helical" evidence="14">
    <location>
        <begin position="220"/>
        <end position="239"/>
    </location>
</feature>
<dbReference type="Pfam" id="PF02673">
    <property type="entry name" value="BacA"/>
    <property type="match status" value="1"/>
</dbReference>
<keyword evidence="14" id="KW-0961">Cell wall biogenesis/degradation</keyword>
<keyword evidence="10 14" id="KW-0046">Antibiotic resistance</keyword>
<keyword evidence="5 14" id="KW-1003">Cell membrane</keyword>
<name>A0A0T5YWA3_9GAMM</name>
<organism evidence="15 16">
    <name type="scientific">endosymbiont of Ridgeia piscesae</name>
    <dbReference type="NCBI Taxonomy" id="54398"/>
    <lineage>
        <taxon>Bacteria</taxon>
        <taxon>Pseudomonadati</taxon>
        <taxon>Pseudomonadota</taxon>
        <taxon>Gammaproteobacteria</taxon>
        <taxon>sulfur-oxidizing symbionts</taxon>
    </lineage>
</organism>
<dbReference type="GO" id="GO:0009252">
    <property type="term" value="P:peptidoglycan biosynthetic process"/>
    <property type="evidence" value="ECO:0007669"/>
    <property type="project" value="UniProtKB-KW"/>
</dbReference>
<dbReference type="NCBIfam" id="TIGR00753">
    <property type="entry name" value="undec_PP_bacA"/>
    <property type="match status" value="1"/>
</dbReference>
<dbReference type="PATRIC" id="fig|54398.3.peg.1369"/>
<dbReference type="GO" id="GO:0008360">
    <property type="term" value="P:regulation of cell shape"/>
    <property type="evidence" value="ECO:0007669"/>
    <property type="project" value="UniProtKB-KW"/>
</dbReference>
<evidence type="ECO:0000256" key="10">
    <source>
        <dbReference type="ARBA" id="ARBA00023251"/>
    </source>
</evidence>
<comment type="caution">
    <text evidence="15">The sequence shown here is derived from an EMBL/GenBank/DDBJ whole genome shotgun (WGS) entry which is preliminary data.</text>
</comment>
<sequence>MDLLQIFILAALQGLTEFLPISSSAHLILAPLVLDYADQGFAFDVAVHVGSLLAVISYFRHEVISISRDFFKSLFNRYATTPESRLGWMIIVATIPVGLFGLLMKSLIEGELRSPLVIAITTIGFGIVLLVFDKIGKHSRDEYSITWRDALIIGLFQAVAIIPGTSRSGSTMSAGLMLGLTREAASRFSFLLAIPTILMSGGLVTLELISSDASADWNSLLLGTALSFITAYLCIHYFLRFIERIGMTPFVIYRLILGVAILIFFLL</sequence>
<dbReference type="AlphaFoldDB" id="A0A0T5YWA3"/>
<evidence type="ECO:0000256" key="8">
    <source>
        <dbReference type="ARBA" id="ARBA00022989"/>
    </source>
</evidence>
<evidence type="ECO:0000256" key="14">
    <source>
        <dbReference type="HAMAP-Rule" id="MF_01006"/>
    </source>
</evidence>
<evidence type="ECO:0000256" key="13">
    <source>
        <dbReference type="ARBA" id="ARBA00047594"/>
    </source>
</evidence>
<evidence type="ECO:0000256" key="4">
    <source>
        <dbReference type="ARBA" id="ARBA00021581"/>
    </source>
</evidence>
<keyword evidence="6 14" id="KW-0812">Transmembrane</keyword>
<keyword evidence="8 14" id="KW-1133">Transmembrane helix</keyword>
<protein>
    <recommendedName>
        <fullName evidence="4 14">Undecaprenyl-diphosphatase</fullName>
        <ecNumber evidence="3 14">3.6.1.27</ecNumber>
    </recommendedName>
    <alternativeName>
        <fullName evidence="12 14">Bacitracin resistance protein</fullName>
    </alternativeName>
    <alternativeName>
        <fullName evidence="11 14">Undecaprenyl pyrophosphate phosphatase</fullName>
    </alternativeName>
</protein>
<dbReference type="GO" id="GO:0050380">
    <property type="term" value="F:undecaprenyl-diphosphatase activity"/>
    <property type="evidence" value="ECO:0007669"/>
    <property type="project" value="UniProtKB-UniRule"/>
</dbReference>
<comment type="similarity">
    <text evidence="2 14">Belongs to the UppP family.</text>
</comment>
<dbReference type="GO" id="GO:0005886">
    <property type="term" value="C:plasma membrane"/>
    <property type="evidence" value="ECO:0007669"/>
    <property type="project" value="UniProtKB-SubCell"/>
</dbReference>
<evidence type="ECO:0000256" key="11">
    <source>
        <dbReference type="ARBA" id="ARBA00032707"/>
    </source>
</evidence>
<keyword evidence="14" id="KW-0133">Cell shape</keyword>
<feature type="transmembrane region" description="Helical" evidence="14">
    <location>
        <begin position="40"/>
        <end position="59"/>
    </location>
</feature>
<dbReference type="GO" id="GO:0046677">
    <property type="term" value="P:response to antibiotic"/>
    <property type="evidence" value="ECO:0007669"/>
    <property type="project" value="UniProtKB-UniRule"/>
</dbReference>
<dbReference type="EMBL" id="LDXT01000089">
    <property type="protein sequence ID" value="KRT54630.1"/>
    <property type="molecule type" value="Genomic_DNA"/>
</dbReference>
<comment type="subcellular location">
    <subcellularLocation>
        <location evidence="1 14">Cell membrane</location>
        <topology evidence="1 14">Multi-pass membrane protein</topology>
    </subcellularLocation>
</comment>
<proteinExistence type="inferred from homology"/>
<evidence type="ECO:0000313" key="15">
    <source>
        <dbReference type="EMBL" id="KRT54630.1"/>
    </source>
</evidence>
<dbReference type="InterPro" id="IPR003824">
    <property type="entry name" value="UppP"/>
</dbReference>
<reference evidence="15 16" key="1">
    <citation type="submission" date="2015-11" db="EMBL/GenBank/DDBJ databases">
        <title>The genome of Candidatus Endoriftia persephone in Ridgeia piscesae and population structure of the North Eastern Pacific vestimentiferan symbionts.</title>
        <authorList>
            <person name="Perez M."/>
            <person name="Juniper K.S."/>
        </authorList>
    </citation>
    <scope>NUCLEOTIDE SEQUENCE [LARGE SCALE GENOMIC DNA]</scope>
    <source>
        <strain evidence="15">Ind11</strain>
    </source>
</reference>
<keyword evidence="7 14" id="KW-0378">Hydrolase</keyword>
<keyword evidence="14" id="KW-0573">Peptidoglycan synthesis</keyword>
<dbReference type="PANTHER" id="PTHR30622:SF4">
    <property type="entry name" value="UNDECAPRENYL-DIPHOSPHATASE"/>
    <property type="match status" value="1"/>
</dbReference>
<feature type="transmembrane region" description="Helical" evidence="14">
    <location>
        <begin position="184"/>
        <end position="208"/>
    </location>
</feature>
<feature type="transmembrane region" description="Helical" evidence="14">
    <location>
        <begin position="116"/>
        <end position="133"/>
    </location>
</feature>
<dbReference type="OrthoDB" id="9808289at2"/>
<comment type="miscellaneous">
    <text evidence="14">Bacitracin is thought to be involved in the inhibition of peptidoglycan synthesis by sequestering undecaprenyl diphosphate, thereby reducing the pool of lipid carrier available.</text>
</comment>
<comment type="catalytic activity">
    <reaction evidence="13 14">
        <text>di-trans,octa-cis-undecaprenyl diphosphate + H2O = di-trans,octa-cis-undecaprenyl phosphate + phosphate + H(+)</text>
        <dbReference type="Rhea" id="RHEA:28094"/>
        <dbReference type="ChEBI" id="CHEBI:15377"/>
        <dbReference type="ChEBI" id="CHEBI:15378"/>
        <dbReference type="ChEBI" id="CHEBI:43474"/>
        <dbReference type="ChEBI" id="CHEBI:58405"/>
        <dbReference type="ChEBI" id="CHEBI:60392"/>
        <dbReference type="EC" id="3.6.1.27"/>
    </reaction>
</comment>
<evidence type="ECO:0000256" key="7">
    <source>
        <dbReference type="ARBA" id="ARBA00022801"/>
    </source>
</evidence>
<dbReference type="NCBIfam" id="NF001393">
    <property type="entry name" value="PRK00281.2-4"/>
    <property type="match status" value="1"/>
</dbReference>
<dbReference type="RefSeq" id="WP_060528345.1">
    <property type="nucleotide sequence ID" value="NZ_KQ557124.1"/>
</dbReference>
<evidence type="ECO:0000256" key="2">
    <source>
        <dbReference type="ARBA" id="ARBA00010621"/>
    </source>
</evidence>
<keyword evidence="9 14" id="KW-0472">Membrane</keyword>
<evidence type="ECO:0000313" key="16">
    <source>
        <dbReference type="Proteomes" id="UP000051634"/>
    </source>
</evidence>
<gene>
    <name evidence="14" type="primary">uppP</name>
    <name evidence="15" type="ORF">Ga0074115_10841</name>
</gene>
<evidence type="ECO:0000256" key="5">
    <source>
        <dbReference type="ARBA" id="ARBA00022475"/>
    </source>
</evidence>
<evidence type="ECO:0000256" key="3">
    <source>
        <dbReference type="ARBA" id="ARBA00012374"/>
    </source>
</evidence>
<evidence type="ECO:0000256" key="6">
    <source>
        <dbReference type="ARBA" id="ARBA00022692"/>
    </source>
</evidence>
<comment type="function">
    <text evidence="14">Catalyzes the dephosphorylation of undecaprenyl diphosphate (UPP). Confers resistance to bacitracin.</text>
</comment>
<accession>A0A0T5YWA3</accession>
<dbReference type="PANTHER" id="PTHR30622">
    <property type="entry name" value="UNDECAPRENYL-DIPHOSPHATASE"/>
    <property type="match status" value="1"/>
</dbReference>
<evidence type="ECO:0000256" key="9">
    <source>
        <dbReference type="ARBA" id="ARBA00023136"/>
    </source>
</evidence>
<evidence type="ECO:0000256" key="1">
    <source>
        <dbReference type="ARBA" id="ARBA00004651"/>
    </source>
</evidence>
<dbReference type="GO" id="GO:0071555">
    <property type="term" value="P:cell wall organization"/>
    <property type="evidence" value="ECO:0007669"/>
    <property type="project" value="UniProtKB-KW"/>
</dbReference>
<dbReference type="HAMAP" id="MF_01006">
    <property type="entry name" value="Undec_diphosphatase"/>
    <property type="match status" value="1"/>
</dbReference>
<feature type="transmembrane region" description="Helical" evidence="14">
    <location>
        <begin position="86"/>
        <end position="104"/>
    </location>
</feature>
<feature type="transmembrane region" description="Helical" evidence="14">
    <location>
        <begin position="245"/>
        <end position="266"/>
    </location>
</feature>
<dbReference type="Proteomes" id="UP000051634">
    <property type="component" value="Unassembled WGS sequence"/>
</dbReference>
<dbReference type="EC" id="3.6.1.27" evidence="3 14"/>